<name>C3ZKW6_BRAFL</name>
<evidence type="ECO:0000256" key="4">
    <source>
        <dbReference type="ARBA" id="ARBA00023034"/>
    </source>
</evidence>
<keyword evidence="6" id="KW-0325">Glycoprotein</keyword>
<keyword evidence="4" id="KW-0333">Golgi apparatus</keyword>
<evidence type="ECO:0000256" key="5">
    <source>
        <dbReference type="ARBA" id="ARBA00023136"/>
    </source>
</evidence>
<comment type="similarity">
    <text evidence="7">Belongs to the SPRING family.</text>
</comment>
<keyword evidence="2" id="KW-0812">Transmembrane</keyword>
<gene>
    <name evidence="9" type="ORF">BRAFLDRAFT_89437</name>
</gene>
<evidence type="ECO:0000256" key="1">
    <source>
        <dbReference type="ARBA" id="ARBA00004194"/>
    </source>
</evidence>
<evidence type="ECO:0000256" key="6">
    <source>
        <dbReference type="ARBA" id="ARBA00023180"/>
    </source>
</evidence>
<dbReference type="PANTHER" id="PTHR13481">
    <property type="entry name" value="SREBP REGULATING GENE PROTEIN"/>
    <property type="match status" value="1"/>
</dbReference>
<dbReference type="eggNOG" id="KOG3136">
    <property type="taxonomic scope" value="Eukaryota"/>
</dbReference>
<dbReference type="InterPro" id="IPR019352">
    <property type="entry name" value="SPRING1"/>
</dbReference>
<organism>
    <name type="scientific">Branchiostoma floridae</name>
    <name type="common">Florida lancelet</name>
    <name type="synonym">Amphioxus</name>
    <dbReference type="NCBI Taxonomy" id="7739"/>
    <lineage>
        <taxon>Eukaryota</taxon>
        <taxon>Metazoa</taxon>
        <taxon>Chordata</taxon>
        <taxon>Cephalochordata</taxon>
        <taxon>Leptocardii</taxon>
        <taxon>Amphioxiformes</taxon>
        <taxon>Branchiostomatidae</taxon>
        <taxon>Branchiostoma</taxon>
    </lineage>
</organism>
<sequence length="231" mass="25614">MAARGPPSHHHQQNQPERVEPLFVQVSDVYIGADAEALSCVEICLAAEEVSGPVTVVGAQPQGKGRTHWRLYPRTNQDRLSLIQAGTITLREQEASLLQKNPFVVRPGTATTRVIVSNIPLSYDNEEIGKTLSTRGYKLLSRVIDERARNKEGFVCDREDILVGGCCDVTSLTTRRFTCASCQENGCCQVYEHCVSCCLQPEKSVQHENSYRDPKAKFCYGADPPHLQPGR</sequence>
<comment type="subcellular location">
    <subcellularLocation>
        <location evidence="1">Golgi apparatus membrane</location>
        <topology evidence="1">Single-pass membrane protein</topology>
    </subcellularLocation>
</comment>
<protein>
    <recommendedName>
        <fullName evidence="8">SREBP regulating gene protein</fullName>
    </recommendedName>
</protein>
<dbReference type="AlphaFoldDB" id="C3ZKW6"/>
<dbReference type="Pfam" id="PF10218">
    <property type="entry name" value="SPRING1"/>
    <property type="match status" value="1"/>
</dbReference>
<keyword evidence="5" id="KW-0472">Membrane</keyword>
<evidence type="ECO:0000256" key="8">
    <source>
        <dbReference type="ARBA" id="ARBA00023485"/>
    </source>
</evidence>
<dbReference type="PANTHER" id="PTHR13481:SF0">
    <property type="entry name" value="SREBP REGULATING GENE PROTEIN"/>
    <property type="match status" value="1"/>
</dbReference>
<keyword evidence="3" id="KW-1133">Transmembrane helix</keyword>
<dbReference type="GO" id="GO:2000640">
    <property type="term" value="P:positive regulation of SREBP signaling pathway"/>
    <property type="evidence" value="ECO:0007669"/>
    <property type="project" value="InterPro"/>
</dbReference>
<dbReference type="EMBL" id="GG666640">
    <property type="protein sequence ID" value="EEN46648.1"/>
    <property type="molecule type" value="Genomic_DNA"/>
</dbReference>
<evidence type="ECO:0000256" key="3">
    <source>
        <dbReference type="ARBA" id="ARBA00022989"/>
    </source>
</evidence>
<dbReference type="GO" id="GO:0000139">
    <property type="term" value="C:Golgi membrane"/>
    <property type="evidence" value="ECO:0007669"/>
    <property type="project" value="UniProtKB-SubCell"/>
</dbReference>
<evidence type="ECO:0000256" key="2">
    <source>
        <dbReference type="ARBA" id="ARBA00022692"/>
    </source>
</evidence>
<proteinExistence type="inferred from homology"/>
<reference evidence="9" key="1">
    <citation type="journal article" date="2008" name="Nature">
        <title>The amphioxus genome and the evolution of the chordate karyotype.</title>
        <authorList>
            <consortium name="US DOE Joint Genome Institute (JGI-PGF)"/>
            <person name="Putnam N.H."/>
            <person name="Butts T."/>
            <person name="Ferrier D.E.K."/>
            <person name="Furlong R.F."/>
            <person name="Hellsten U."/>
            <person name="Kawashima T."/>
            <person name="Robinson-Rechavi M."/>
            <person name="Shoguchi E."/>
            <person name="Terry A."/>
            <person name="Yu J.-K."/>
            <person name="Benito-Gutierrez E.L."/>
            <person name="Dubchak I."/>
            <person name="Garcia-Fernandez J."/>
            <person name="Gibson-Brown J.J."/>
            <person name="Grigoriev I.V."/>
            <person name="Horton A.C."/>
            <person name="de Jong P.J."/>
            <person name="Jurka J."/>
            <person name="Kapitonov V.V."/>
            <person name="Kohara Y."/>
            <person name="Kuroki Y."/>
            <person name="Lindquist E."/>
            <person name="Lucas S."/>
            <person name="Osoegawa K."/>
            <person name="Pennacchio L.A."/>
            <person name="Salamov A.A."/>
            <person name="Satou Y."/>
            <person name="Sauka-Spengler T."/>
            <person name="Schmutz J."/>
            <person name="Shin-I T."/>
            <person name="Toyoda A."/>
            <person name="Bronner-Fraser M."/>
            <person name="Fujiyama A."/>
            <person name="Holland L.Z."/>
            <person name="Holland P.W.H."/>
            <person name="Satoh N."/>
            <person name="Rokhsar D.S."/>
        </authorList>
    </citation>
    <scope>NUCLEOTIDE SEQUENCE [LARGE SCALE GENOMIC DNA]</scope>
    <source>
        <strain evidence="9">S238N-H82</strain>
        <tissue evidence="9">Testes</tissue>
    </source>
</reference>
<accession>C3ZKW6</accession>
<evidence type="ECO:0000256" key="7">
    <source>
        <dbReference type="ARBA" id="ARBA00023461"/>
    </source>
</evidence>
<evidence type="ECO:0000313" key="9">
    <source>
        <dbReference type="EMBL" id="EEN46648.1"/>
    </source>
</evidence>
<dbReference type="InParanoid" id="C3ZKW6"/>